<dbReference type="GO" id="GO:0016757">
    <property type="term" value="F:glycosyltransferase activity"/>
    <property type="evidence" value="ECO:0007669"/>
    <property type="project" value="UniProtKB-KW"/>
</dbReference>
<organism evidence="12 13">
    <name type="scientific">Stutzerimonas nosocomialis</name>
    <dbReference type="NCBI Taxonomy" id="1056496"/>
    <lineage>
        <taxon>Bacteria</taxon>
        <taxon>Pseudomonadati</taxon>
        <taxon>Pseudomonadota</taxon>
        <taxon>Gammaproteobacteria</taxon>
        <taxon>Pseudomonadales</taxon>
        <taxon>Pseudomonadaceae</taxon>
        <taxon>Stutzerimonas</taxon>
    </lineage>
</organism>
<comment type="pathway">
    <text evidence="1 9">Cell wall biogenesis; peptidoglycan biosynthesis.</text>
</comment>
<comment type="similarity">
    <text evidence="2">Belongs to the YkuD family.</text>
</comment>
<evidence type="ECO:0000256" key="5">
    <source>
        <dbReference type="ARBA" id="ARBA00022801"/>
    </source>
</evidence>
<keyword evidence="8 9" id="KW-0961">Cell wall biogenesis/degradation</keyword>
<dbReference type="GO" id="GO:0071972">
    <property type="term" value="F:peptidoglycan L,D-transpeptidase activity"/>
    <property type="evidence" value="ECO:0007669"/>
    <property type="project" value="TreeGrafter"/>
</dbReference>
<feature type="domain" description="L,D-TPase catalytic" evidence="11">
    <location>
        <begin position="98"/>
        <end position="233"/>
    </location>
</feature>
<keyword evidence="3" id="KW-0328">Glycosyltransferase</keyword>
<dbReference type="PANTHER" id="PTHR30582:SF24">
    <property type="entry name" value="L,D-TRANSPEPTIDASE ERFK_SRFK-RELATED"/>
    <property type="match status" value="1"/>
</dbReference>
<evidence type="ECO:0000256" key="4">
    <source>
        <dbReference type="ARBA" id="ARBA00022679"/>
    </source>
</evidence>
<feature type="active site" description="Nucleophile" evidence="9">
    <location>
        <position position="209"/>
    </location>
</feature>
<proteinExistence type="inferred from homology"/>
<comment type="caution">
    <text evidence="12">The sequence shown here is derived from an EMBL/GenBank/DDBJ whole genome shotgun (WGS) entry which is preliminary data.</text>
</comment>
<dbReference type="AlphaFoldDB" id="A0A5R9QB76"/>
<evidence type="ECO:0000256" key="3">
    <source>
        <dbReference type="ARBA" id="ARBA00022676"/>
    </source>
</evidence>
<keyword evidence="4" id="KW-0808">Transferase</keyword>
<protein>
    <recommendedName>
        <fullName evidence="11">L,D-TPase catalytic domain-containing protein</fullName>
    </recommendedName>
</protein>
<name>A0A5R9QB76_9GAMM</name>
<evidence type="ECO:0000313" key="12">
    <source>
        <dbReference type="EMBL" id="TLX62148.1"/>
    </source>
</evidence>
<feature type="signal peptide" evidence="10">
    <location>
        <begin position="1"/>
        <end position="25"/>
    </location>
</feature>
<feature type="chain" id="PRO_5024313779" description="L,D-TPase catalytic domain-containing protein" evidence="10">
    <location>
        <begin position="26"/>
        <end position="320"/>
    </location>
</feature>
<dbReference type="GO" id="GO:0005576">
    <property type="term" value="C:extracellular region"/>
    <property type="evidence" value="ECO:0007669"/>
    <property type="project" value="TreeGrafter"/>
</dbReference>
<dbReference type="EMBL" id="QLAG01000026">
    <property type="protein sequence ID" value="TLX62148.1"/>
    <property type="molecule type" value="Genomic_DNA"/>
</dbReference>
<gene>
    <name evidence="12" type="ORF">DN820_17615</name>
</gene>
<sequence>MLSRAPALVFCLSLAALCSTLPAAALELPLPPDGSDIVGQVQVIKARYEDTFSDIGDANDLGYLEMVAANPGVDPWLPGEGTDIILPTRFILPPGPREGIVINLAEYRMYYFPEGEPVVHTYPLGIGREGWDSPITSTRITVKTPNPAWYPPQSIRDEHAAEGDPLPRVVPPGPDNPLGPYKMTLALPGYLIHGSNKKFGIGTRVSHGCFRMLNHNLLELAAMVPVGTKVRIINEPYKFGVSEGRVYLEAHTPLEAEEKGLSLMDKHAAVINGLLSRGEGLANVRLDWEMIRDIIAAEDGLPVQIAEPDTAVASQMESIF</sequence>
<dbReference type="InterPro" id="IPR038063">
    <property type="entry name" value="Transpep_catalytic_dom"/>
</dbReference>
<evidence type="ECO:0000256" key="10">
    <source>
        <dbReference type="SAM" id="SignalP"/>
    </source>
</evidence>
<dbReference type="InterPro" id="IPR005490">
    <property type="entry name" value="LD_TPept_cat_dom"/>
</dbReference>
<evidence type="ECO:0000256" key="8">
    <source>
        <dbReference type="ARBA" id="ARBA00023316"/>
    </source>
</evidence>
<dbReference type="Gene3D" id="2.40.440.10">
    <property type="entry name" value="L,D-transpeptidase catalytic domain-like"/>
    <property type="match status" value="1"/>
</dbReference>
<dbReference type="CDD" id="cd16913">
    <property type="entry name" value="YkuD_like"/>
    <property type="match status" value="1"/>
</dbReference>
<dbReference type="GO" id="GO:0018104">
    <property type="term" value="P:peptidoglycan-protein cross-linking"/>
    <property type="evidence" value="ECO:0007669"/>
    <property type="project" value="TreeGrafter"/>
</dbReference>
<evidence type="ECO:0000256" key="9">
    <source>
        <dbReference type="PROSITE-ProRule" id="PRU01373"/>
    </source>
</evidence>
<reference evidence="12 13" key="1">
    <citation type="journal article" date="2017" name="Eur. J. Clin. Microbiol. Infect. Dis.">
        <title>Uncommonly isolated clinical Pseudomonas: identification and phylogenetic assignation.</title>
        <authorList>
            <person name="Mulet M."/>
            <person name="Gomila M."/>
            <person name="Ramirez A."/>
            <person name="Cardew S."/>
            <person name="Moore E.R."/>
            <person name="Lalucat J."/>
            <person name="Garcia-Valdes E."/>
        </authorList>
    </citation>
    <scope>NUCLEOTIDE SEQUENCE [LARGE SCALE GENOMIC DNA]</scope>
    <source>
        <strain evidence="12 13">SD129</strain>
    </source>
</reference>
<keyword evidence="5" id="KW-0378">Hydrolase</keyword>
<keyword evidence="10" id="KW-0732">Signal</keyword>
<keyword evidence="6 9" id="KW-0133">Cell shape</keyword>
<dbReference type="UniPathway" id="UPA00219"/>
<dbReference type="InterPro" id="IPR050979">
    <property type="entry name" value="LD-transpeptidase"/>
</dbReference>
<keyword evidence="7 9" id="KW-0573">Peptidoglycan synthesis</keyword>
<evidence type="ECO:0000256" key="1">
    <source>
        <dbReference type="ARBA" id="ARBA00004752"/>
    </source>
</evidence>
<dbReference type="Proteomes" id="UP000306753">
    <property type="component" value="Unassembled WGS sequence"/>
</dbReference>
<dbReference type="PROSITE" id="PS52029">
    <property type="entry name" value="LD_TPASE"/>
    <property type="match status" value="1"/>
</dbReference>
<dbReference type="SUPFAM" id="SSF141523">
    <property type="entry name" value="L,D-transpeptidase catalytic domain-like"/>
    <property type="match status" value="1"/>
</dbReference>
<evidence type="ECO:0000256" key="2">
    <source>
        <dbReference type="ARBA" id="ARBA00005992"/>
    </source>
</evidence>
<dbReference type="Pfam" id="PF03734">
    <property type="entry name" value="YkuD"/>
    <property type="match status" value="1"/>
</dbReference>
<evidence type="ECO:0000256" key="6">
    <source>
        <dbReference type="ARBA" id="ARBA00022960"/>
    </source>
</evidence>
<dbReference type="PANTHER" id="PTHR30582">
    <property type="entry name" value="L,D-TRANSPEPTIDASE"/>
    <property type="match status" value="1"/>
</dbReference>
<evidence type="ECO:0000259" key="11">
    <source>
        <dbReference type="PROSITE" id="PS52029"/>
    </source>
</evidence>
<evidence type="ECO:0000256" key="7">
    <source>
        <dbReference type="ARBA" id="ARBA00022984"/>
    </source>
</evidence>
<dbReference type="GO" id="GO:0008360">
    <property type="term" value="P:regulation of cell shape"/>
    <property type="evidence" value="ECO:0007669"/>
    <property type="project" value="UniProtKB-UniRule"/>
</dbReference>
<feature type="active site" description="Proton donor/acceptor" evidence="9">
    <location>
        <position position="193"/>
    </location>
</feature>
<keyword evidence="13" id="KW-1185">Reference proteome</keyword>
<dbReference type="GO" id="GO:0071555">
    <property type="term" value="P:cell wall organization"/>
    <property type="evidence" value="ECO:0007669"/>
    <property type="project" value="UniProtKB-UniRule"/>
</dbReference>
<accession>A0A5R9QB76</accession>
<evidence type="ECO:0000313" key="13">
    <source>
        <dbReference type="Proteomes" id="UP000306753"/>
    </source>
</evidence>
<dbReference type="RefSeq" id="WP_138412445.1">
    <property type="nucleotide sequence ID" value="NZ_QLAF01000025.1"/>
</dbReference>